<gene>
    <name evidence="9" type="ORF">B0I71DRAFT_135468</name>
    <name evidence="8" type="ORF">YALI1_C23526g</name>
</gene>
<dbReference type="EMBL" id="KZ857343">
    <property type="protein sequence ID" value="RDW23717.1"/>
    <property type="molecule type" value="Genomic_DNA"/>
</dbReference>
<dbReference type="EMBL" id="CP017555">
    <property type="protein sequence ID" value="AOW02969.1"/>
    <property type="molecule type" value="Genomic_DNA"/>
</dbReference>
<dbReference type="PROSITE" id="PS51503">
    <property type="entry name" value="HIG1"/>
    <property type="match status" value="1"/>
</dbReference>
<dbReference type="RefSeq" id="XP_501904.2">
    <property type="nucleotide sequence ID" value="XM_501904.2"/>
</dbReference>
<dbReference type="GO" id="GO:0097250">
    <property type="term" value="P:mitochondrial respirasome assembly"/>
    <property type="evidence" value="ECO:0007669"/>
    <property type="project" value="EnsemblFungi"/>
</dbReference>
<dbReference type="AlphaFoldDB" id="A0A1D8NBF3"/>
<evidence type="ECO:0000313" key="11">
    <source>
        <dbReference type="Proteomes" id="UP000256601"/>
    </source>
</evidence>
<dbReference type="KEGG" id="yli:2909748"/>
<evidence type="ECO:0000256" key="4">
    <source>
        <dbReference type="ARBA" id="ARBA00022989"/>
    </source>
</evidence>
<dbReference type="OMA" id="QRWIREL"/>
<evidence type="ECO:0000259" key="7">
    <source>
        <dbReference type="PROSITE" id="PS51503"/>
    </source>
</evidence>
<dbReference type="GO" id="GO:0033617">
    <property type="term" value="P:mitochondrial respiratory chain complex IV assembly"/>
    <property type="evidence" value="ECO:0007669"/>
    <property type="project" value="EnsemblFungi"/>
</dbReference>
<dbReference type="GeneID" id="2909748"/>
<dbReference type="Gene3D" id="6.10.140.1320">
    <property type="match status" value="1"/>
</dbReference>
<keyword evidence="4" id="KW-1133">Transmembrane helix</keyword>
<dbReference type="OrthoDB" id="6604018at2759"/>
<dbReference type="VEuPathDB" id="FungiDB:YALI1_C23526g"/>
<keyword evidence="6" id="KW-0472">Membrane</keyword>
<dbReference type="InterPro" id="IPR050355">
    <property type="entry name" value="RCF1"/>
</dbReference>
<dbReference type="GO" id="GO:0098803">
    <property type="term" value="C:respiratory chain complex"/>
    <property type="evidence" value="ECO:0007669"/>
    <property type="project" value="EnsemblFungi"/>
</dbReference>
<evidence type="ECO:0000313" key="10">
    <source>
        <dbReference type="Proteomes" id="UP000182444"/>
    </source>
</evidence>
<keyword evidence="5" id="KW-0496">Mitochondrion</keyword>
<feature type="domain" description="HIG1" evidence="7">
    <location>
        <begin position="7"/>
        <end position="98"/>
    </location>
</feature>
<name>A0A1D8NBF3_YARLL</name>
<dbReference type="GO" id="GO:0010155">
    <property type="term" value="P:regulation of proton transport"/>
    <property type="evidence" value="ECO:0007669"/>
    <property type="project" value="EnsemblFungi"/>
</dbReference>
<evidence type="ECO:0000313" key="9">
    <source>
        <dbReference type="EMBL" id="RDW23717.1"/>
    </source>
</evidence>
<sequence>MSDLPSSFDNGNSIDENEKSPGYYKILERCKEQPLVPLGCLATCGALILSARALRVGNKRQANRMFFARVAFQGLTVAALIGGAMYYGQDPKQKLEQKEREKMLARHREKLWIEELERRDLEVQERRKRAAAFRQQEEEK</sequence>
<evidence type="ECO:0000256" key="3">
    <source>
        <dbReference type="ARBA" id="ARBA00022692"/>
    </source>
</evidence>
<dbReference type="PANTHER" id="PTHR12297:SF3">
    <property type="entry name" value="HIG1 DOMAIN FAMILY MEMBER 1A"/>
    <property type="match status" value="1"/>
</dbReference>
<dbReference type="Proteomes" id="UP000182444">
    <property type="component" value="Chromosome 1C"/>
</dbReference>
<proteinExistence type="predicted"/>
<reference evidence="8 10" key="1">
    <citation type="journal article" date="2016" name="PLoS ONE">
        <title>Sequence Assembly of Yarrowia lipolytica Strain W29/CLIB89 Shows Transposable Element Diversity.</title>
        <authorList>
            <person name="Magnan C."/>
            <person name="Yu J."/>
            <person name="Chang I."/>
            <person name="Jahn E."/>
            <person name="Kanomata Y."/>
            <person name="Wu J."/>
            <person name="Zeller M."/>
            <person name="Oakes M."/>
            <person name="Baldi P."/>
            <person name="Sandmeyer S."/>
        </authorList>
    </citation>
    <scope>NUCLEOTIDE SEQUENCE [LARGE SCALE GENOMIC DNA]</scope>
    <source>
        <strain evidence="8">CLIB89</strain>
        <strain evidence="10">CLIB89(W29)</strain>
    </source>
</reference>
<dbReference type="VEuPathDB" id="FungiDB:YALI0_C16456g"/>
<dbReference type="Proteomes" id="UP000256601">
    <property type="component" value="Unassembled WGS sequence"/>
</dbReference>
<evidence type="ECO:0000313" key="8">
    <source>
        <dbReference type="EMBL" id="AOW02969.1"/>
    </source>
</evidence>
<comment type="subcellular location">
    <subcellularLocation>
        <location evidence="1">Mitochondrion membrane</location>
    </subcellularLocation>
</comment>
<keyword evidence="3" id="KW-0812">Transmembrane</keyword>
<protein>
    <recommendedName>
        <fullName evidence="2">Respiratory supercomplex factor 1, mitochondrial</fullName>
    </recommendedName>
</protein>
<accession>A0A1D8NBF3</accession>
<dbReference type="InterPro" id="IPR007667">
    <property type="entry name" value="Hypoxia_induced_domain"/>
</dbReference>
<dbReference type="eggNOG" id="KOG4431">
    <property type="taxonomic scope" value="Eukaryota"/>
</dbReference>
<evidence type="ECO:0000256" key="2">
    <source>
        <dbReference type="ARBA" id="ARBA00013887"/>
    </source>
</evidence>
<reference evidence="9 11" key="2">
    <citation type="submission" date="2018-07" db="EMBL/GenBank/DDBJ databases">
        <title>Draft Genome Assemblies for Five Robust Yarrowia lipolytica Strains Exhibiting High Lipid Production and Pentose Sugar Utilization and Sugar Alcohol Secretion from Undetoxified Lignocellulosic Biomass Hydrolysates.</title>
        <authorList>
            <consortium name="DOE Joint Genome Institute"/>
            <person name="Walker C."/>
            <person name="Ryu S."/>
            <person name="Na H."/>
            <person name="Zane M."/>
            <person name="LaButti K."/>
            <person name="Lipzen A."/>
            <person name="Haridas S."/>
            <person name="Barry K."/>
            <person name="Grigoriev I.V."/>
            <person name="Quarterman J."/>
            <person name="Slininger P."/>
            <person name="Dien B."/>
            <person name="Trinh C.T."/>
        </authorList>
    </citation>
    <scope>NUCLEOTIDE SEQUENCE [LARGE SCALE GENOMIC DNA]</scope>
    <source>
        <strain evidence="9 11">YB392</strain>
    </source>
</reference>
<dbReference type="Pfam" id="PF04588">
    <property type="entry name" value="HIG_1_N"/>
    <property type="match status" value="1"/>
</dbReference>
<dbReference type="GO" id="GO:0005743">
    <property type="term" value="C:mitochondrial inner membrane"/>
    <property type="evidence" value="ECO:0007669"/>
    <property type="project" value="EnsemblFungi"/>
</dbReference>
<evidence type="ECO:0000256" key="1">
    <source>
        <dbReference type="ARBA" id="ARBA00004325"/>
    </source>
</evidence>
<evidence type="ECO:0000256" key="5">
    <source>
        <dbReference type="ARBA" id="ARBA00023128"/>
    </source>
</evidence>
<evidence type="ECO:0000256" key="6">
    <source>
        <dbReference type="ARBA" id="ARBA00023136"/>
    </source>
</evidence>
<dbReference type="PANTHER" id="PTHR12297">
    <property type="entry name" value="HYPOXIA-INDUCBILE GENE 1 HIG1 -RELATED"/>
    <property type="match status" value="1"/>
</dbReference>
<organism evidence="8 10">
    <name type="scientific">Yarrowia lipolytica</name>
    <name type="common">Candida lipolytica</name>
    <dbReference type="NCBI Taxonomy" id="4952"/>
    <lineage>
        <taxon>Eukaryota</taxon>
        <taxon>Fungi</taxon>
        <taxon>Dikarya</taxon>
        <taxon>Ascomycota</taxon>
        <taxon>Saccharomycotina</taxon>
        <taxon>Dipodascomycetes</taxon>
        <taxon>Dipodascales</taxon>
        <taxon>Dipodascales incertae sedis</taxon>
        <taxon>Yarrowia</taxon>
    </lineage>
</organism>
<dbReference type="SMR" id="A0A1D8NBF3"/>